<dbReference type="Pfam" id="PF02878">
    <property type="entry name" value="PGM_PMM_I"/>
    <property type="match status" value="1"/>
</dbReference>
<dbReference type="GO" id="GO:0046872">
    <property type="term" value="F:metal ion binding"/>
    <property type="evidence" value="ECO:0007669"/>
    <property type="project" value="UniProtKB-KW"/>
</dbReference>
<sequence>MAFVGRGIRCCLLDGHVANPIVPFGLRFLGATAGVMITACHNPATDNGYQLSACCSLRKLSALFRFASCLCRRRSIWLLAYTPILLTKANRL</sequence>
<dbReference type="GO" id="GO:0008973">
    <property type="term" value="F:phosphopentomutase activity"/>
    <property type="evidence" value="ECO:0007669"/>
    <property type="project" value="TreeGrafter"/>
</dbReference>
<dbReference type="GO" id="GO:0005634">
    <property type="term" value="C:nucleus"/>
    <property type="evidence" value="ECO:0007669"/>
    <property type="project" value="TreeGrafter"/>
</dbReference>
<dbReference type="AlphaFoldDB" id="A0A2N5VBC7"/>
<feature type="domain" description="Alpha-D-phosphohexomutase alpha/beta/alpha" evidence="5">
    <location>
        <begin position="5"/>
        <end position="51"/>
    </location>
</feature>
<dbReference type="PANTHER" id="PTHR45745">
    <property type="entry name" value="PHOSPHOMANNOMUTASE 45A"/>
    <property type="match status" value="1"/>
</dbReference>
<dbReference type="PANTHER" id="PTHR45745:SF1">
    <property type="entry name" value="PHOSPHOGLUCOMUTASE 2B-RELATED"/>
    <property type="match status" value="1"/>
</dbReference>
<dbReference type="InterPro" id="IPR005844">
    <property type="entry name" value="A-D-PHexomutase_a/b/a-I"/>
</dbReference>
<evidence type="ECO:0000256" key="1">
    <source>
        <dbReference type="ARBA" id="ARBA00010231"/>
    </source>
</evidence>
<comment type="caution">
    <text evidence="6">The sequence shown here is derived from an EMBL/GenBank/DDBJ whole genome shotgun (WGS) entry which is preliminary data.</text>
</comment>
<dbReference type="SUPFAM" id="SSF53738">
    <property type="entry name" value="Phosphoglucomutase, first 3 domains"/>
    <property type="match status" value="1"/>
</dbReference>
<keyword evidence="4" id="KW-0413">Isomerase</keyword>
<evidence type="ECO:0000256" key="2">
    <source>
        <dbReference type="ARBA" id="ARBA00022723"/>
    </source>
</evidence>
<evidence type="ECO:0000313" key="6">
    <source>
        <dbReference type="EMBL" id="PLW47300.1"/>
    </source>
</evidence>
<evidence type="ECO:0000256" key="3">
    <source>
        <dbReference type="ARBA" id="ARBA00022842"/>
    </source>
</evidence>
<dbReference type="GO" id="GO:0006166">
    <property type="term" value="P:purine ribonucleoside salvage"/>
    <property type="evidence" value="ECO:0007669"/>
    <property type="project" value="TreeGrafter"/>
</dbReference>
<evidence type="ECO:0000256" key="4">
    <source>
        <dbReference type="ARBA" id="ARBA00023235"/>
    </source>
</evidence>
<dbReference type="Gene3D" id="3.40.120.10">
    <property type="entry name" value="Alpha-D-Glucose-1,6-Bisphosphate, subunit A, domain 3"/>
    <property type="match status" value="1"/>
</dbReference>
<keyword evidence="2" id="KW-0479">Metal-binding</keyword>
<dbReference type="InterPro" id="IPR016055">
    <property type="entry name" value="A-D-PHexomutase_a/b/a-I/II/III"/>
</dbReference>
<evidence type="ECO:0000259" key="5">
    <source>
        <dbReference type="Pfam" id="PF02878"/>
    </source>
</evidence>
<keyword evidence="3" id="KW-0460">Magnesium</keyword>
<dbReference type="Proteomes" id="UP000235392">
    <property type="component" value="Unassembled WGS sequence"/>
</dbReference>
<reference evidence="6 7" key="1">
    <citation type="submission" date="2017-11" db="EMBL/GenBank/DDBJ databases">
        <title>De novo assembly and phasing of dikaryotic genomes from two isolates of Puccinia coronata f. sp. avenae, the causal agent of oat crown rust.</title>
        <authorList>
            <person name="Miller M.E."/>
            <person name="Zhang Y."/>
            <person name="Omidvar V."/>
            <person name="Sperschneider J."/>
            <person name="Schwessinger B."/>
            <person name="Raley C."/>
            <person name="Palmer J.M."/>
            <person name="Garnica D."/>
            <person name="Upadhyaya N."/>
            <person name="Rathjen J."/>
            <person name="Taylor J.M."/>
            <person name="Park R.F."/>
            <person name="Dodds P.N."/>
            <person name="Hirsch C.D."/>
            <person name="Kianian S.F."/>
            <person name="Figueroa M."/>
        </authorList>
    </citation>
    <scope>NUCLEOTIDE SEQUENCE [LARGE SCALE GENOMIC DNA]</scope>
    <source>
        <strain evidence="6">12SD80</strain>
    </source>
</reference>
<gene>
    <name evidence="6" type="ORF">PCASD_02548</name>
</gene>
<evidence type="ECO:0000313" key="7">
    <source>
        <dbReference type="Proteomes" id="UP000235392"/>
    </source>
</evidence>
<proteinExistence type="inferred from homology"/>
<accession>A0A2N5VBC7</accession>
<protein>
    <recommendedName>
        <fullName evidence="5">Alpha-D-phosphohexomutase alpha/beta/alpha domain-containing protein</fullName>
    </recommendedName>
</protein>
<organism evidence="6 7">
    <name type="scientific">Puccinia coronata f. sp. avenae</name>
    <dbReference type="NCBI Taxonomy" id="200324"/>
    <lineage>
        <taxon>Eukaryota</taxon>
        <taxon>Fungi</taxon>
        <taxon>Dikarya</taxon>
        <taxon>Basidiomycota</taxon>
        <taxon>Pucciniomycotina</taxon>
        <taxon>Pucciniomycetes</taxon>
        <taxon>Pucciniales</taxon>
        <taxon>Pucciniaceae</taxon>
        <taxon>Puccinia</taxon>
    </lineage>
</organism>
<dbReference type="GO" id="GO:0005975">
    <property type="term" value="P:carbohydrate metabolic process"/>
    <property type="evidence" value="ECO:0007669"/>
    <property type="project" value="InterPro"/>
</dbReference>
<name>A0A2N5VBC7_9BASI</name>
<comment type="similarity">
    <text evidence="1">Belongs to the phosphohexose mutase family.</text>
</comment>
<dbReference type="EMBL" id="PGCI01000032">
    <property type="protein sequence ID" value="PLW47300.1"/>
    <property type="molecule type" value="Genomic_DNA"/>
</dbReference>